<dbReference type="Proteomes" id="UP001501727">
    <property type="component" value="Unassembled WGS sequence"/>
</dbReference>
<feature type="domain" description="VOC" evidence="1">
    <location>
        <begin position="6"/>
        <end position="124"/>
    </location>
</feature>
<dbReference type="InterPro" id="IPR052164">
    <property type="entry name" value="Anthracycline_SecMetBiosynth"/>
</dbReference>
<dbReference type="PROSITE" id="PS51819">
    <property type="entry name" value="VOC"/>
    <property type="match status" value="1"/>
</dbReference>
<dbReference type="SUPFAM" id="SSF54593">
    <property type="entry name" value="Glyoxalase/Bleomycin resistance protein/Dihydroxybiphenyl dioxygenase"/>
    <property type="match status" value="1"/>
</dbReference>
<reference evidence="3" key="1">
    <citation type="journal article" date="2019" name="Int. J. Syst. Evol. Microbiol.">
        <title>The Global Catalogue of Microorganisms (GCM) 10K type strain sequencing project: providing services to taxonomists for standard genome sequencing and annotation.</title>
        <authorList>
            <consortium name="The Broad Institute Genomics Platform"/>
            <consortium name="The Broad Institute Genome Sequencing Center for Infectious Disease"/>
            <person name="Wu L."/>
            <person name="Ma J."/>
        </authorList>
    </citation>
    <scope>NUCLEOTIDE SEQUENCE [LARGE SCALE GENOMIC DNA]</scope>
    <source>
        <strain evidence="3">JCM 16916</strain>
    </source>
</reference>
<proteinExistence type="predicted"/>
<evidence type="ECO:0000313" key="2">
    <source>
        <dbReference type="EMBL" id="GAA3912708.1"/>
    </source>
</evidence>
<sequence>MAKITGIGGVFLKSRGDGKALAAWYQQHLGLPLEDFGGAVLRWPDDKADDGGLTVWHAADRDSQWFSPSDAPFMINYRVDDLDGMLAQLREAGVVVVGGPESHENGKFAWIMDPDGNKVELWQPMAWDDANEGA</sequence>
<dbReference type="RefSeq" id="WP_344758022.1">
    <property type="nucleotide sequence ID" value="NZ_BAAAZU010000001.1"/>
</dbReference>
<dbReference type="InterPro" id="IPR029068">
    <property type="entry name" value="Glyas_Bleomycin-R_OHBP_Dase"/>
</dbReference>
<evidence type="ECO:0000313" key="3">
    <source>
        <dbReference type="Proteomes" id="UP001501727"/>
    </source>
</evidence>
<evidence type="ECO:0000259" key="1">
    <source>
        <dbReference type="PROSITE" id="PS51819"/>
    </source>
</evidence>
<dbReference type="InterPro" id="IPR004360">
    <property type="entry name" value="Glyas_Fos-R_dOase_dom"/>
</dbReference>
<dbReference type="PANTHER" id="PTHR33993">
    <property type="entry name" value="GLYOXALASE-RELATED"/>
    <property type="match status" value="1"/>
</dbReference>
<dbReference type="InterPro" id="IPR037523">
    <property type="entry name" value="VOC_core"/>
</dbReference>
<name>A0ABP7M2M6_9GAMM</name>
<dbReference type="Gene3D" id="3.10.180.10">
    <property type="entry name" value="2,3-Dihydroxybiphenyl 1,2-Dioxygenase, domain 1"/>
    <property type="match status" value="1"/>
</dbReference>
<dbReference type="Pfam" id="PF00903">
    <property type="entry name" value="Glyoxalase"/>
    <property type="match status" value="1"/>
</dbReference>
<gene>
    <name evidence="2" type="ORF">GCM10022229_01680</name>
</gene>
<keyword evidence="3" id="KW-1185">Reference proteome</keyword>
<accession>A0ABP7M2M6</accession>
<dbReference type="PANTHER" id="PTHR33993:SF5">
    <property type="entry name" value="GLYOXALASE"/>
    <property type="match status" value="1"/>
</dbReference>
<comment type="caution">
    <text evidence="2">The sequence shown here is derived from an EMBL/GenBank/DDBJ whole genome shotgun (WGS) entry which is preliminary data.</text>
</comment>
<dbReference type="EMBL" id="BAAAZU010000001">
    <property type="protein sequence ID" value="GAA3912708.1"/>
    <property type="molecule type" value="Genomic_DNA"/>
</dbReference>
<organism evidence="2 3">
    <name type="scientific">Luteimonas lutimaris</name>
    <dbReference type="NCBI Taxonomy" id="698645"/>
    <lineage>
        <taxon>Bacteria</taxon>
        <taxon>Pseudomonadati</taxon>
        <taxon>Pseudomonadota</taxon>
        <taxon>Gammaproteobacteria</taxon>
        <taxon>Lysobacterales</taxon>
        <taxon>Lysobacteraceae</taxon>
        <taxon>Luteimonas</taxon>
    </lineage>
</organism>
<protein>
    <submittedName>
        <fullName evidence="2">VOC family protein</fullName>
    </submittedName>
</protein>